<dbReference type="GO" id="GO:0006747">
    <property type="term" value="P:FAD biosynthetic process"/>
    <property type="evidence" value="ECO:0007669"/>
    <property type="project" value="UniProtKB-UniRule"/>
</dbReference>
<dbReference type="KEGG" id="str:Sterm_2189"/>
<dbReference type="SMART" id="SM00904">
    <property type="entry name" value="Flavokinase"/>
    <property type="match status" value="1"/>
</dbReference>
<keyword evidence="3 14" id="KW-0285">Flavoprotein</keyword>
<dbReference type="Proteomes" id="UP000000845">
    <property type="component" value="Chromosome"/>
</dbReference>
<evidence type="ECO:0000256" key="9">
    <source>
        <dbReference type="ARBA" id="ARBA00022827"/>
    </source>
</evidence>
<feature type="domain" description="Riboflavin kinase" evidence="15">
    <location>
        <begin position="177"/>
        <end position="302"/>
    </location>
</feature>
<accession>D1AKC7</accession>
<dbReference type="Pfam" id="PF01687">
    <property type="entry name" value="Flavokinase"/>
    <property type="match status" value="1"/>
</dbReference>
<dbReference type="NCBIfam" id="NF004162">
    <property type="entry name" value="PRK05627.1-5"/>
    <property type="match status" value="1"/>
</dbReference>
<evidence type="ECO:0000256" key="10">
    <source>
        <dbReference type="ARBA" id="ARBA00022840"/>
    </source>
</evidence>
<dbReference type="InterPro" id="IPR014729">
    <property type="entry name" value="Rossmann-like_a/b/a_fold"/>
</dbReference>
<dbReference type="PANTHER" id="PTHR22749:SF6">
    <property type="entry name" value="RIBOFLAVIN KINASE"/>
    <property type="match status" value="1"/>
</dbReference>
<keyword evidence="11" id="KW-0511">Multifunctional enzyme</keyword>
<evidence type="ECO:0000259" key="15">
    <source>
        <dbReference type="SMART" id="SM00904"/>
    </source>
</evidence>
<name>D1AKC7_SEBTE</name>
<evidence type="ECO:0000256" key="14">
    <source>
        <dbReference type="PIRNR" id="PIRNR004491"/>
    </source>
</evidence>
<keyword evidence="5 14" id="KW-0808">Transferase</keyword>
<evidence type="ECO:0000256" key="2">
    <source>
        <dbReference type="ARBA" id="ARBA00005201"/>
    </source>
</evidence>
<dbReference type="GO" id="GO:0008531">
    <property type="term" value="F:riboflavin kinase activity"/>
    <property type="evidence" value="ECO:0007669"/>
    <property type="project" value="UniProtKB-UniRule"/>
</dbReference>
<dbReference type="SUPFAM" id="SSF52374">
    <property type="entry name" value="Nucleotidylyl transferase"/>
    <property type="match status" value="1"/>
</dbReference>
<evidence type="ECO:0000313" key="16">
    <source>
        <dbReference type="EMBL" id="ACZ09043.1"/>
    </source>
</evidence>
<keyword evidence="7 14" id="KW-0547">Nucleotide-binding</keyword>
<evidence type="ECO:0000256" key="1">
    <source>
        <dbReference type="ARBA" id="ARBA00004726"/>
    </source>
</evidence>
<dbReference type="EC" id="2.7.7.2" evidence="14"/>
<evidence type="ECO:0000256" key="8">
    <source>
        <dbReference type="ARBA" id="ARBA00022777"/>
    </source>
</evidence>
<keyword evidence="10 14" id="KW-0067">ATP-binding</keyword>
<evidence type="ECO:0000256" key="4">
    <source>
        <dbReference type="ARBA" id="ARBA00022643"/>
    </source>
</evidence>
<keyword evidence="8 14" id="KW-0418">Kinase</keyword>
<keyword evidence="17" id="KW-1185">Reference proteome</keyword>
<keyword evidence="6 14" id="KW-0548">Nucleotidyltransferase</keyword>
<evidence type="ECO:0000256" key="5">
    <source>
        <dbReference type="ARBA" id="ARBA00022679"/>
    </source>
</evidence>
<dbReference type="AlphaFoldDB" id="D1AKC7"/>
<dbReference type="STRING" id="526218.Sterm_2189"/>
<comment type="similarity">
    <text evidence="14">Belongs to the ribF family.</text>
</comment>
<dbReference type="InterPro" id="IPR023465">
    <property type="entry name" value="Riboflavin_kinase_dom_sf"/>
</dbReference>
<evidence type="ECO:0000256" key="11">
    <source>
        <dbReference type="ARBA" id="ARBA00023268"/>
    </source>
</evidence>
<evidence type="ECO:0000313" key="17">
    <source>
        <dbReference type="Proteomes" id="UP000000845"/>
    </source>
</evidence>
<reference evidence="17" key="1">
    <citation type="submission" date="2009-09" db="EMBL/GenBank/DDBJ databases">
        <title>The complete chromosome of Sebaldella termitidis ATCC 33386.</title>
        <authorList>
            <consortium name="US DOE Joint Genome Institute (JGI-PGF)"/>
            <person name="Lucas S."/>
            <person name="Copeland A."/>
            <person name="Lapidus A."/>
            <person name="Glavina del Rio T."/>
            <person name="Dalin E."/>
            <person name="Tice H."/>
            <person name="Bruce D."/>
            <person name="Goodwin L."/>
            <person name="Pitluck S."/>
            <person name="Kyrpides N."/>
            <person name="Mavromatis K."/>
            <person name="Ivanova N."/>
            <person name="Mikhailova N."/>
            <person name="Sims D."/>
            <person name="Meincke L."/>
            <person name="Brettin T."/>
            <person name="Detter J.C."/>
            <person name="Han C."/>
            <person name="Larimer F."/>
            <person name="Land M."/>
            <person name="Hauser L."/>
            <person name="Markowitz V."/>
            <person name="Cheng J.F."/>
            <person name="Hugenholtz P."/>
            <person name="Woyke T."/>
            <person name="Wu D."/>
            <person name="Eisen J.A."/>
        </authorList>
    </citation>
    <scope>NUCLEOTIDE SEQUENCE [LARGE SCALE GENOMIC DNA]</scope>
    <source>
        <strain evidence="17">ATCC 33386 / NCTC 11300</strain>
    </source>
</reference>
<dbReference type="InterPro" id="IPR015865">
    <property type="entry name" value="Riboflavin_kinase_bac/euk"/>
</dbReference>
<protein>
    <recommendedName>
        <fullName evidence="14">Riboflavin biosynthesis protein</fullName>
    </recommendedName>
    <domain>
        <recommendedName>
            <fullName evidence="14">Riboflavin kinase</fullName>
            <ecNumber evidence="14">2.7.1.26</ecNumber>
        </recommendedName>
        <alternativeName>
            <fullName evidence="14">Flavokinase</fullName>
        </alternativeName>
    </domain>
    <domain>
        <recommendedName>
            <fullName evidence="14">FMN adenylyltransferase</fullName>
            <ecNumber evidence="14">2.7.7.2</ecNumber>
        </recommendedName>
        <alternativeName>
            <fullName evidence="14">FAD pyrophosphorylase</fullName>
        </alternativeName>
        <alternativeName>
            <fullName evidence="14">FAD synthase</fullName>
        </alternativeName>
    </domain>
</protein>
<dbReference type="InterPro" id="IPR023468">
    <property type="entry name" value="Riboflavin_kinase"/>
</dbReference>
<dbReference type="RefSeq" id="WP_012861637.1">
    <property type="nucleotide sequence ID" value="NC_013517.1"/>
</dbReference>
<dbReference type="UniPathway" id="UPA00277">
    <property type="reaction ID" value="UER00407"/>
</dbReference>
<comment type="pathway">
    <text evidence="2 14">Cofactor biosynthesis; FMN biosynthesis; FMN from riboflavin (ATP route): step 1/1.</text>
</comment>
<comment type="pathway">
    <text evidence="1 14">Cofactor biosynthesis; FAD biosynthesis; FAD from FMN: step 1/1.</text>
</comment>
<dbReference type="UniPathway" id="UPA00276">
    <property type="reaction ID" value="UER00406"/>
</dbReference>
<evidence type="ECO:0000256" key="6">
    <source>
        <dbReference type="ARBA" id="ARBA00022695"/>
    </source>
</evidence>
<dbReference type="eggNOG" id="COG0196">
    <property type="taxonomic scope" value="Bacteria"/>
</dbReference>
<dbReference type="GO" id="GO:0005524">
    <property type="term" value="F:ATP binding"/>
    <property type="evidence" value="ECO:0007669"/>
    <property type="project" value="UniProtKB-UniRule"/>
</dbReference>
<dbReference type="EMBL" id="CP001739">
    <property type="protein sequence ID" value="ACZ09043.1"/>
    <property type="molecule type" value="Genomic_DNA"/>
</dbReference>
<sequence length="314" mass="36157">MKIIDKNNISELKKQKNIIILGNFDGIHLGHQELIKRGIECSEDTEYKTVLYTFKTHTNQNIKLLTNNEEKILLLKKFNLDYVYFEEFDEVKNLSPEEFIQKIIIDRLHSDKVICGFDFTFSKNKSGNTDLLKKLGQEKNVKVVVIDSVKDESGEVISSTRVRKYIEDGNLSEATKLLGHYPIIAGEVVHGKKMARQMGFPTANLIFENKVYPPFGVYGVYVKIEGDNNIYNGVMNLGKNPTLKPGELSVEVHILNFDKFIYGEKIIIYVLEKISDEIKFNGIDQLVEKIGNDVKYWKKKVKDEYGNTDKTRKF</sequence>
<evidence type="ECO:0000256" key="12">
    <source>
        <dbReference type="ARBA" id="ARBA00047880"/>
    </source>
</evidence>
<dbReference type="Gene3D" id="3.40.50.620">
    <property type="entry name" value="HUPs"/>
    <property type="match status" value="1"/>
</dbReference>
<dbReference type="EC" id="2.7.1.26" evidence="14"/>
<proteinExistence type="inferred from homology"/>
<dbReference type="GO" id="GO:0009231">
    <property type="term" value="P:riboflavin biosynthetic process"/>
    <property type="evidence" value="ECO:0007669"/>
    <property type="project" value="InterPro"/>
</dbReference>
<evidence type="ECO:0000256" key="7">
    <source>
        <dbReference type="ARBA" id="ARBA00022741"/>
    </source>
</evidence>
<dbReference type="NCBIfam" id="TIGR00083">
    <property type="entry name" value="ribF"/>
    <property type="match status" value="1"/>
</dbReference>
<dbReference type="GO" id="GO:0003919">
    <property type="term" value="F:FMN adenylyltransferase activity"/>
    <property type="evidence" value="ECO:0007669"/>
    <property type="project" value="UniProtKB-UniRule"/>
</dbReference>
<evidence type="ECO:0000256" key="13">
    <source>
        <dbReference type="ARBA" id="ARBA00049494"/>
    </source>
</evidence>
<comment type="catalytic activity">
    <reaction evidence="13 14">
        <text>FMN + ATP + H(+) = FAD + diphosphate</text>
        <dbReference type="Rhea" id="RHEA:17237"/>
        <dbReference type="ChEBI" id="CHEBI:15378"/>
        <dbReference type="ChEBI" id="CHEBI:30616"/>
        <dbReference type="ChEBI" id="CHEBI:33019"/>
        <dbReference type="ChEBI" id="CHEBI:57692"/>
        <dbReference type="ChEBI" id="CHEBI:58210"/>
        <dbReference type="EC" id="2.7.7.2"/>
    </reaction>
</comment>
<dbReference type="SUPFAM" id="SSF82114">
    <property type="entry name" value="Riboflavin kinase-like"/>
    <property type="match status" value="1"/>
</dbReference>
<reference evidence="16 17" key="2">
    <citation type="journal article" date="2010" name="Stand. Genomic Sci.">
        <title>Complete genome sequence of Sebaldella termitidis type strain (NCTC 11300).</title>
        <authorList>
            <person name="Harmon-Smith M."/>
            <person name="Celia L."/>
            <person name="Chertkov O."/>
            <person name="Lapidus A."/>
            <person name="Copeland A."/>
            <person name="Glavina Del Rio T."/>
            <person name="Nolan M."/>
            <person name="Lucas S."/>
            <person name="Tice H."/>
            <person name="Cheng J.F."/>
            <person name="Han C."/>
            <person name="Detter J.C."/>
            <person name="Bruce D."/>
            <person name="Goodwin L."/>
            <person name="Pitluck S."/>
            <person name="Pati A."/>
            <person name="Liolios K."/>
            <person name="Ivanova N."/>
            <person name="Mavromatis K."/>
            <person name="Mikhailova N."/>
            <person name="Chen A."/>
            <person name="Palaniappan K."/>
            <person name="Land M."/>
            <person name="Hauser L."/>
            <person name="Chang Y.J."/>
            <person name="Jeffries C.D."/>
            <person name="Brettin T."/>
            <person name="Goker M."/>
            <person name="Beck B."/>
            <person name="Bristow J."/>
            <person name="Eisen J.A."/>
            <person name="Markowitz V."/>
            <person name="Hugenholtz P."/>
            <person name="Kyrpides N.C."/>
            <person name="Klenk H.P."/>
            <person name="Chen F."/>
        </authorList>
    </citation>
    <scope>NUCLEOTIDE SEQUENCE [LARGE SCALE GENOMIC DNA]</scope>
    <source>
        <strain evidence="17">ATCC 33386 / NCTC 11300</strain>
    </source>
</reference>
<dbReference type="CDD" id="cd02064">
    <property type="entry name" value="FAD_synthetase_N"/>
    <property type="match status" value="1"/>
</dbReference>
<dbReference type="PANTHER" id="PTHR22749">
    <property type="entry name" value="RIBOFLAVIN KINASE/FMN ADENYLYLTRANSFERASE"/>
    <property type="match status" value="1"/>
</dbReference>
<keyword evidence="9 14" id="KW-0274">FAD</keyword>
<dbReference type="PIRSF" id="PIRSF004491">
    <property type="entry name" value="FAD_Synth"/>
    <property type="match status" value="1"/>
</dbReference>
<dbReference type="GO" id="GO:0009398">
    <property type="term" value="P:FMN biosynthetic process"/>
    <property type="evidence" value="ECO:0007669"/>
    <property type="project" value="UniProtKB-UniRule"/>
</dbReference>
<dbReference type="HOGENOM" id="CLU_048437_0_1_0"/>
<evidence type="ECO:0000256" key="3">
    <source>
        <dbReference type="ARBA" id="ARBA00022630"/>
    </source>
</evidence>
<dbReference type="Gene3D" id="2.40.30.30">
    <property type="entry name" value="Riboflavin kinase-like"/>
    <property type="match status" value="1"/>
</dbReference>
<dbReference type="InterPro" id="IPR015864">
    <property type="entry name" value="FAD_synthase"/>
</dbReference>
<keyword evidence="4 14" id="KW-0288">FMN</keyword>
<dbReference type="InterPro" id="IPR002606">
    <property type="entry name" value="Riboflavin_kinase_bac"/>
</dbReference>
<organism evidence="16 17">
    <name type="scientific">Sebaldella termitidis (strain ATCC 33386 / NCTC 11300)</name>
    <dbReference type="NCBI Taxonomy" id="526218"/>
    <lineage>
        <taxon>Bacteria</taxon>
        <taxon>Fusobacteriati</taxon>
        <taxon>Fusobacteriota</taxon>
        <taxon>Fusobacteriia</taxon>
        <taxon>Fusobacteriales</taxon>
        <taxon>Leptotrichiaceae</taxon>
        <taxon>Sebaldella</taxon>
    </lineage>
</organism>
<dbReference type="Pfam" id="PF06574">
    <property type="entry name" value="FAD_syn"/>
    <property type="match status" value="1"/>
</dbReference>
<comment type="catalytic activity">
    <reaction evidence="12 14">
        <text>riboflavin + ATP = FMN + ADP + H(+)</text>
        <dbReference type="Rhea" id="RHEA:14357"/>
        <dbReference type="ChEBI" id="CHEBI:15378"/>
        <dbReference type="ChEBI" id="CHEBI:30616"/>
        <dbReference type="ChEBI" id="CHEBI:57986"/>
        <dbReference type="ChEBI" id="CHEBI:58210"/>
        <dbReference type="ChEBI" id="CHEBI:456216"/>
        <dbReference type="EC" id="2.7.1.26"/>
    </reaction>
</comment>
<gene>
    <name evidence="16" type="ordered locus">Sterm_2189</name>
</gene>